<organism evidence="1 2">
    <name type="scientific">Dolosigranulum pigrum</name>
    <dbReference type="NCBI Taxonomy" id="29394"/>
    <lineage>
        <taxon>Bacteria</taxon>
        <taxon>Bacillati</taxon>
        <taxon>Bacillota</taxon>
        <taxon>Bacilli</taxon>
        <taxon>Lactobacillales</taxon>
        <taxon>Carnobacteriaceae</taxon>
        <taxon>Dolosigranulum</taxon>
    </lineage>
</organism>
<dbReference type="InterPro" id="IPR021146">
    <property type="entry name" value="Phage_gp6-like_head-tail"/>
</dbReference>
<reference evidence="1 2" key="1">
    <citation type="submission" date="2017-03" db="EMBL/GenBank/DDBJ databases">
        <title>wgs assembly of Dolosigranulum pigrum KPL CDC strains.</title>
        <authorList>
            <person name="Brugger S.D."/>
            <person name="Pettigrew M."/>
            <person name="Kong Y."/>
            <person name="Lemon K.P."/>
        </authorList>
    </citation>
    <scope>NUCLEOTIDE SEQUENCE [LARGE SCALE GENOMIC DNA]</scope>
    <source>
        <strain evidence="1 2">KPL1931_CDC4294-98</strain>
    </source>
</reference>
<dbReference type="AlphaFoldDB" id="A0A328KHI1"/>
<dbReference type="Proteomes" id="UP000249099">
    <property type="component" value="Unassembled WGS sequence"/>
</dbReference>
<evidence type="ECO:0008006" key="3">
    <source>
        <dbReference type="Google" id="ProtNLM"/>
    </source>
</evidence>
<protein>
    <recommendedName>
        <fullName evidence="3">Phage head-tail connector protein</fullName>
    </recommendedName>
</protein>
<proteinExistence type="predicted"/>
<dbReference type="RefSeq" id="WP_112790458.1">
    <property type="nucleotide sequence ID" value="NZ_NAQV01000026.1"/>
</dbReference>
<evidence type="ECO:0000313" key="2">
    <source>
        <dbReference type="Proteomes" id="UP000249099"/>
    </source>
</evidence>
<accession>A0A328KHI1</accession>
<comment type="caution">
    <text evidence="1">The sequence shown here is derived from an EMBL/GenBank/DDBJ whole genome shotgun (WGS) entry which is preliminary data.</text>
</comment>
<dbReference type="EMBL" id="NAQV01000026">
    <property type="protein sequence ID" value="RAN62236.1"/>
    <property type="molecule type" value="Genomic_DNA"/>
</dbReference>
<name>A0A328KHI1_9LACT</name>
<evidence type="ECO:0000313" key="1">
    <source>
        <dbReference type="EMBL" id="RAN62236.1"/>
    </source>
</evidence>
<sequence>MLDKLKRRLGIKDTIQDELLEDFLNDAEAHFRLITGAHSVHSRYEFIIINVASKLYNRKGSEGMSQERVDGYSAHYVASLFDEFMPLLEKEFDLYDDDKREKGGVMFW</sequence>
<gene>
    <name evidence="1" type="ORF">B8A44_08170</name>
</gene>
<dbReference type="Pfam" id="PF05135">
    <property type="entry name" value="Phage_connect_1"/>
    <property type="match status" value="1"/>
</dbReference>